<feature type="active site" description="Proton donor" evidence="6">
    <location>
        <position position="309"/>
    </location>
</feature>
<dbReference type="PRINTS" id="PR00738">
    <property type="entry name" value="GLHYDRLASE20"/>
</dbReference>
<dbReference type="Pfam" id="PF02838">
    <property type="entry name" value="Glyco_hydro_20b"/>
    <property type="match status" value="1"/>
</dbReference>
<dbReference type="InterPro" id="IPR029018">
    <property type="entry name" value="Hex-like_dom2"/>
</dbReference>
<comment type="catalytic activity">
    <reaction evidence="1">
        <text>Hydrolysis of terminal non-reducing N-acetyl-D-hexosamine residues in N-acetyl-beta-D-hexosaminides.</text>
        <dbReference type="EC" id="3.2.1.52"/>
    </reaction>
</comment>
<evidence type="ECO:0000256" key="5">
    <source>
        <dbReference type="ARBA" id="ARBA00023295"/>
    </source>
</evidence>
<evidence type="ECO:0000259" key="8">
    <source>
        <dbReference type="Pfam" id="PF00728"/>
    </source>
</evidence>
<dbReference type="GO" id="GO:0030203">
    <property type="term" value="P:glycosaminoglycan metabolic process"/>
    <property type="evidence" value="ECO:0007669"/>
    <property type="project" value="TreeGrafter"/>
</dbReference>
<evidence type="ECO:0000256" key="2">
    <source>
        <dbReference type="ARBA" id="ARBA00006285"/>
    </source>
</evidence>
<evidence type="ECO:0000256" key="7">
    <source>
        <dbReference type="SAM" id="SignalP"/>
    </source>
</evidence>
<sequence>MKKRILLVVSFIVLAVLIGFAQENSTIIVPYPNHYEAKKGHFDFTNRLTVSTDADEFDDIVRVFTTQAKSYANINVRQKKRNARVKLVKSSEVTAKEAYRLVIEPDEIVIEANASEGTFYGLQSLIQLLINAQQKGNTSIPCGVVDDSPRYEWRGFMLDESRHFFGMEEVKKILDMMALQKLNKFHWHLTDEPAWRIEIKQYPLLTEVGGAGTKWDKNAPVRFYTQKEIKEIIEYAAERFIEIIPEIDMPGHATAAVRAYPEFGGGGSERNPDFTFHPGKEGTYQFLTNILKEVAVLFPSEFIHIGGDEVHYGNQQWASFPEIQDLMKREGLKDLVDVEHYFLNRMADSVKCIGKTVMGWDEVTNAGLRNENTWVMWWRHDKPQMLQTAVDKKYATIMCPRRPLYFDFVQHDSHKDGRRWGGFCPIEDVYAFPNEEMTGGQFYKSDFVKGIQANVWTETMHTVERLEFMVFPRLSALAEAAWTKERNKDYEGFNSRLGWLITFFEGQNISLFDPLHPERISEINGVSEEKH</sequence>
<organism evidence="10 11">
    <name type="scientific">Maribellus luteus</name>
    <dbReference type="NCBI Taxonomy" id="2305463"/>
    <lineage>
        <taxon>Bacteria</taxon>
        <taxon>Pseudomonadati</taxon>
        <taxon>Bacteroidota</taxon>
        <taxon>Bacteroidia</taxon>
        <taxon>Marinilabiliales</taxon>
        <taxon>Prolixibacteraceae</taxon>
        <taxon>Maribellus</taxon>
    </lineage>
</organism>
<keyword evidence="5" id="KW-0326">Glycosidase</keyword>
<evidence type="ECO:0000313" key="11">
    <source>
        <dbReference type="Proteomes" id="UP000265926"/>
    </source>
</evidence>
<dbReference type="GO" id="GO:0004563">
    <property type="term" value="F:beta-N-acetylhexosaminidase activity"/>
    <property type="evidence" value="ECO:0007669"/>
    <property type="project" value="UniProtKB-EC"/>
</dbReference>
<dbReference type="AlphaFoldDB" id="A0A399T3H3"/>
<dbReference type="Proteomes" id="UP000265926">
    <property type="component" value="Unassembled WGS sequence"/>
</dbReference>
<dbReference type="EC" id="3.2.1.52" evidence="3"/>
<evidence type="ECO:0000256" key="3">
    <source>
        <dbReference type="ARBA" id="ARBA00012663"/>
    </source>
</evidence>
<dbReference type="RefSeq" id="WP_119437663.1">
    <property type="nucleotide sequence ID" value="NZ_QWGR01000004.1"/>
</dbReference>
<dbReference type="Gene3D" id="3.20.20.80">
    <property type="entry name" value="Glycosidases"/>
    <property type="match status" value="1"/>
</dbReference>
<dbReference type="InterPro" id="IPR025705">
    <property type="entry name" value="Beta_hexosaminidase_sua/sub"/>
</dbReference>
<feature type="chain" id="PRO_5017328055" description="beta-N-acetylhexosaminidase" evidence="7">
    <location>
        <begin position="22"/>
        <end position="531"/>
    </location>
</feature>
<dbReference type="EMBL" id="QWGR01000004">
    <property type="protein sequence ID" value="RIJ48741.1"/>
    <property type="molecule type" value="Genomic_DNA"/>
</dbReference>
<gene>
    <name evidence="10" type="ORF">D1614_09430</name>
</gene>
<evidence type="ECO:0000259" key="9">
    <source>
        <dbReference type="Pfam" id="PF02838"/>
    </source>
</evidence>
<dbReference type="OrthoDB" id="1090159at2"/>
<dbReference type="GO" id="GO:0005975">
    <property type="term" value="P:carbohydrate metabolic process"/>
    <property type="evidence" value="ECO:0007669"/>
    <property type="project" value="InterPro"/>
</dbReference>
<protein>
    <recommendedName>
        <fullName evidence="3">beta-N-acetylhexosaminidase</fullName>
        <ecNumber evidence="3">3.2.1.52</ecNumber>
    </recommendedName>
</protein>
<keyword evidence="4" id="KW-0378">Hydrolase</keyword>
<dbReference type="GO" id="GO:0016020">
    <property type="term" value="C:membrane"/>
    <property type="evidence" value="ECO:0007669"/>
    <property type="project" value="TreeGrafter"/>
</dbReference>
<dbReference type="PIRSF" id="PIRSF001093">
    <property type="entry name" value="B-hxosamndse_ab_euk"/>
    <property type="match status" value="1"/>
</dbReference>
<dbReference type="PANTHER" id="PTHR22600">
    <property type="entry name" value="BETA-HEXOSAMINIDASE"/>
    <property type="match status" value="1"/>
</dbReference>
<proteinExistence type="inferred from homology"/>
<dbReference type="InterPro" id="IPR015882">
    <property type="entry name" value="HEX_bac_N"/>
</dbReference>
<evidence type="ECO:0000256" key="4">
    <source>
        <dbReference type="ARBA" id="ARBA00022801"/>
    </source>
</evidence>
<dbReference type="PANTHER" id="PTHR22600:SF57">
    <property type="entry name" value="BETA-N-ACETYLHEXOSAMINIDASE"/>
    <property type="match status" value="1"/>
</dbReference>
<comment type="caution">
    <text evidence="10">The sequence shown here is derived from an EMBL/GenBank/DDBJ whole genome shotgun (WGS) entry which is preliminary data.</text>
</comment>
<dbReference type="SUPFAM" id="SSF51445">
    <property type="entry name" value="(Trans)glycosidases"/>
    <property type="match status" value="1"/>
</dbReference>
<comment type="similarity">
    <text evidence="2">Belongs to the glycosyl hydrolase 20 family.</text>
</comment>
<feature type="signal peptide" evidence="7">
    <location>
        <begin position="1"/>
        <end position="21"/>
    </location>
</feature>
<evidence type="ECO:0000256" key="1">
    <source>
        <dbReference type="ARBA" id="ARBA00001231"/>
    </source>
</evidence>
<evidence type="ECO:0000313" key="10">
    <source>
        <dbReference type="EMBL" id="RIJ48741.1"/>
    </source>
</evidence>
<dbReference type="Gene3D" id="3.30.379.10">
    <property type="entry name" value="Chitobiase/beta-hexosaminidase domain 2-like"/>
    <property type="match status" value="1"/>
</dbReference>
<accession>A0A399T3H3</accession>
<dbReference type="SUPFAM" id="SSF55545">
    <property type="entry name" value="beta-N-acetylhexosaminidase-like domain"/>
    <property type="match status" value="1"/>
</dbReference>
<feature type="domain" description="Glycoside hydrolase family 20 catalytic" evidence="8">
    <location>
        <begin position="151"/>
        <end position="484"/>
    </location>
</feature>
<dbReference type="InterPro" id="IPR015883">
    <property type="entry name" value="Glyco_hydro_20_cat"/>
</dbReference>
<reference evidence="10 11" key="1">
    <citation type="submission" date="2018-08" db="EMBL/GenBank/DDBJ databases">
        <title>Pallidiluteibacterium maritimus gen. nov., sp. nov., isolated from coastal sediment.</title>
        <authorList>
            <person name="Zhou L.Y."/>
        </authorList>
    </citation>
    <scope>NUCLEOTIDE SEQUENCE [LARGE SCALE GENOMIC DNA]</scope>
    <source>
        <strain evidence="10 11">XSD2</strain>
    </source>
</reference>
<name>A0A399T3H3_9BACT</name>
<keyword evidence="11" id="KW-1185">Reference proteome</keyword>
<dbReference type="Pfam" id="PF00728">
    <property type="entry name" value="Glyco_hydro_20"/>
    <property type="match status" value="1"/>
</dbReference>
<keyword evidence="7" id="KW-0732">Signal</keyword>
<feature type="domain" description="Beta-hexosaminidase bacterial type N-terminal" evidence="9">
    <location>
        <begin position="27"/>
        <end position="147"/>
    </location>
</feature>
<dbReference type="InterPro" id="IPR017853">
    <property type="entry name" value="GH"/>
</dbReference>
<evidence type="ECO:0000256" key="6">
    <source>
        <dbReference type="PIRSR" id="PIRSR625705-1"/>
    </source>
</evidence>
<dbReference type="CDD" id="cd06563">
    <property type="entry name" value="GH20_chitobiase-like"/>
    <property type="match status" value="1"/>
</dbReference>